<evidence type="ECO:0000313" key="2">
    <source>
        <dbReference type="Proteomes" id="UP000178964"/>
    </source>
</evidence>
<dbReference type="Gene3D" id="3.40.50.300">
    <property type="entry name" value="P-loop containing nucleotide triphosphate hydrolases"/>
    <property type="match status" value="1"/>
</dbReference>
<dbReference type="AlphaFoldDB" id="A0A1F4VM93"/>
<protein>
    <recommendedName>
        <fullName evidence="3">Adenylate kinase</fullName>
    </recommendedName>
</protein>
<proteinExistence type="predicted"/>
<dbReference type="SUPFAM" id="SSF52540">
    <property type="entry name" value="P-loop containing nucleoside triphosphate hydrolases"/>
    <property type="match status" value="1"/>
</dbReference>
<comment type="caution">
    <text evidence="1">The sequence shown here is derived from an EMBL/GenBank/DDBJ whole genome shotgun (WGS) entry which is preliminary data.</text>
</comment>
<dbReference type="InterPro" id="IPR027417">
    <property type="entry name" value="P-loop_NTPase"/>
</dbReference>
<organism evidence="1 2">
    <name type="scientific">candidate division WWE3 bacterium RIFCSPLOWO2_01_FULL_42_11</name>
    <dbReference type="NCBI Taxonomy" id="1802627"/>
    <lineage>
        <taxon>Bacteria</taxon>
        <taxon>Katanobacteria</taxon>
    </lineage>
</organism>
<dbReference type="Proteomes" id="UP000178964">
    <property type="component" value="Unassembled WGS sequence"/>
</dbReference>
<evidence type="ECO:0000313" key="1">
    <source>
        <dbReference type="EMBL" id="OGC58289.1"/>
    </source>
</evidence>
<name>A0A1F4VM93_UNCKA</name>
<reference evidence="1 2" key="1">
    <citation type="journal article" date="2016" name="Nat. Commun.">
        <title>Thousands of microbial genomes shed light on interconnected biogeochemical processes in an aquifer system.</title>
        <authorList>
            <person name="Anantharaman K."/>
            <person name="Brown C.T."/>
            <person name="Hug L.A."/>
            <person name="Sharon I."/>
            <person name="Castelle C.J."/>
            <person name="Probst A.J."/>
            <person name="Thomas B.C."/>
            <person name="Singh A."/>
            <person name="Wilkins M.J."/>
            <person name="Karaoz U."/>
            <person name="Brodie E.L."/>
            <person name="Williams K.H."/>
            <person name="Hubbard S.S."/>
            <person name="Banfield J.F."/>
        </authorList>
    </citation>
    <scope>NUCLEOTIDE SEQUENCE [LARGE SCALE GENOMIC DNA]</scope>
</reference>
<dbReference type="EMBL" id="MEVK01000039">
    <property type="protein sequence ID" value="OGC58289.1"/>
    <property type="molecule type" value="Genomic_DNA"/>
</dbReference>
<accession>A0A1F4VM93</accession>
<evidence type="ECO:0008006" key="3">
    <source>
        <dbReference type="Google" id="ProtNLM"/>
    </source>
</evidence>
<sequence>MIYMIGGAPRVGKSTLARILLKRKRFPYIASDAIFHMLKEAAPQLGVTDEVSHEERAEVFFPYLKRLVHHIQICENDYVIEGDCFLPKQAAALGQDHEVKSCFLGVSSMELETILQNRGHNSWIDALSPEKLKELPNWIVDLSALFKGESQKYGVQYFDLSGDYSGVMEQAYEFLVKP</sequence>
<gene>
    <name evidence="1" type="ORF">A3A70_03300</name>
</gene>
<dbReference type="STRING" id="1802627.A3A70_03300"/>